<dbReference type="PROSITE" id="PS50887">
    <property type="entry name" value="GGDEF"/>
    <property type="match status" value="1"/>
</dbReference>
<dbReference type="SUPFAM" id="SSF55073">
    <property type="entry name" value="Nucleotide cyclase"/>
    <property type="match status" value="1"/>
</dbReference>
<dbReference type="SMART" id="SM00448">
    <property type="entry name" value="REC"/>
    <property type="match status" value="1"/>
</dbReference>
<feature type="domain" description="Response regulatory" evidence="4">
    <location>
        <begin position="4"/>
        <end position="120"/>
    </location>
</feature>
<protein>
    <recommendedName>
        <fullName evidence="1">diguanylate cyclase</fullName>
        <ecNumber evidence="1">2.7.7.65</ecNumber>
    </recommendedName>
</protein>
<dbReference type="InterPro" id="IPR000160">
    <property type="entry name" value="GGDEF_dom"/>
</dbReference>
<reference evidence="6 7" key="1">
    <citation type="submission" date="2018-02" db="EMBL/GenBank/DDBJ databases">
        <title>Genomic Encyclopedia of Archaeal and Bacterial Type Strains, Phase II (KMG-II): from individual species to whole genera.</title>
        <authorList>
            <person name="Goeker M."/>
        </authorList>
    </citation>
    <scope>NUCLEOTIDE SEQUENCE [LARGE SCALE GENOMIC DNA]</scope>
    <source>
        <strain evidence="6 7">DSM 18921</strain>
    </source>
</reference>
<dbReference type="PROSITE" id="PS50110">
    <property type="entry name" value="RESPONSE_REGULATORY"/>
    <property type="match status" value="1"/>
</dbReference>
<dbReference type="InterPro" id="IPR043128">
    <property type="entry name" value="Rev_trsase/Diguanyl_cyclase"/>
</dbReference>
<dbReference type="GO" id="GO:0005886">
    <property type="term" value="C:plasma membrane"/>
    <property type="evidence" value="ECO:0007669"/>
    <property type="project" value="TreeGrafter"/>
</dbReference>
<dbReference type="InterPro" id="IPR011006">
    <property type="entry name" value="CheY-like_superfamily"/>
</dbReference>
<dbReference type="EMBL" id="PVEP01000001">
    <property type="protein sequence ID" value="PQV59288.1"/>
    <property type="molecule type" value="Genomic_DNA"/>
</dbReference>
<dbReference type="InterPro" id="IPR029787">
    <property type="entry name" value="Nucleotide_cyclase"/>
</dbReference>
<dbReference type="PANTHER" id="PTHR45138:SF9">
    <property type="entry name" value="DIGUANYLATE CYCLASE DGCM-RELATED"/>
    <property type="match status" value="1"/>
</dbReference>
<dbReference type="RefSeq" id="WP_105513622.1">
    <property type="nucleotide sequence ID" value="NZ_PVEP01000001.1"/>
</dbReference>
<dbReference type="Gene3D" id="3.30.70.270">
    <property type="match status" value="1"/>
</dbReference>
<dbReference type="Pfam" id="PF00072">
    <property type="entry name" value="Response_reg"/>
    <property type="match status" value="1"/>
</dbReference>
<sequence length="461" mass="49317">MGGKILIADDVATNRIVLKVKLASAFYETIQASSGRETLALARSTRPNLILLDVEMPDISGIDVCRRLKADPATCDIPVVMVTAFRDMDRKMAALEAGADEVFWKPLDEVVLLARLRSILRARETAEELWLRQGTARELGLAEPAAAFTRQSKVALVSNDRARRTSCLAELGAYLSDNLVAIEPEGALSDAAPEGAPDVFLIGSDLAASGAGLRLISELRSRAATRHSAICVMLPAGARDLAAMALDLGASDLIEAGADASEVALRLRIQCSRKYQADRLRDSLESRLRLAMVDPLTGLHNRRYAMAHLGRIAERATLSGQSFAVMILDLDRFKSINDTHGHAAGDAVLIEVAARLGEVLRPSDLLARIGGEEFLVVLPEADLARASTVAERLRRIIGETPVPLPHDGQAIPVTSSIGLAIGNAPTTAGLGVDELMHSADMALLYAKQDGRNQVIVGQHAA</sequence>
<proteinExistence type="predicted"/>
<dbReference type="GO" id="GO:1902201">
    <property type="term" value="P:negative regulation of bacterial-type flagellum-dependent cell motility"/>
    <property type="evidence" value="ECO:0007669"/>
    <property type="project" value="TreeGrafter"/>
</dbReference>
<dbReference type="Pfam" id="PF00990">
    <property type="entry name" value="GGDEF"/>
    <property type="match status" value="1"/>
</dbReference>
<feature type="domain" description="GGDEF" evidence="5">
    <location>
        <begin position="321"/>
        <end position="459"/>
    </location>
</feature>
<organism evidence="6 7">
    <name type="scientific">Albidovulum denitrificans</name>
    <dbReference type="NCBI Taxonomy" id="404881"/>
    <lineage>
        <taxon>Bacteria</taxon>
        <taxon>Pseudomonadati</taxon>
        <taxon>Pseudomonadota</taxon>
        <taxon>Alphaproteobacteria</taxon>
        <taxon>Rhodobacterales</taxon>
        <taxon>Paracoccaceae</taxon>
        <taxon>Albidovulum</taxon>
    </lineage>
</organism>
<dbReference type="InterPro" id="IPR001789">
    <property type="entry name" value="Sig_transdc_resp-reg_receiver"/>
</dbReference>
<keyword evidence="3" id="KW-0597">Phosphoprotein</keyword>
<dbReference type="OrthoDB" id="9812260at2"/>
<dbReference type="AlphaFoldDB" id="A0A2S8SF25"/>
<evidence type="ECO:0000256" key="3">
    <source>
        <dbReference type="PROSITE-ProRule" id="PRU00169"/>
    </source>
</evidence>
<evidence type="ECO:0000259" key="5">
    <source>
        <dbReference type="PROSITE" id="PS50887"/>
    </source>
</evidence>
<dbReference type="SMART" id="SM00267">
    <property type="entry name" value="GGDEF"/>
    <property type="match status" value="1"/>
</dbReference>
<dbReference type="GO" id="GO:0000160">
    <property type="term" value="P:phosphorelay signal transduction system"/>
    <property type="evidence" value="ECO:0007669"/>
    <property type="project" value="InterPro"/>
</dbReference>
<dbReference type="CDD" id="cd01949">
    <property type="entry name" value="GGDEF"/>
    <property type="match status" value="1"/>
</dbReference>
<dbReference type="NCBIfam" id="TIGR00254">
    <property type="entry name" value="GGDEF"/>
    <property type="match status" value="1"/>
</dbReference>
<dbReference type="InterPro" id="IPR050469">
    <property type="entry name" value="Diguanylate_Cyclase"/>
</dbReference>
<dbReference type="Gene3D" id="3.40.50.2300">
    <property type="match status" value="1"/>
</dbReference>
<dbReference type="EC" id="2.7.7.65" evidence="1"/>
<evidence type="ECO:0000256" key="1">
    <source>
        <dbReference type="ARBA" id="ARBA00012528"/>
    </source>
</evidence>
<feature type="modified residue" description="4-aspartylphosphate" evidence="3">
    <location>
        <position position="53"/>
    </location>
</feature>
<accession>A0A2S8SF25</accession>
<comment type="catalytic activity">
    <reaction evidence="2">
        <text>2 GTP = 3',3'-c-di-GMP + 2 diphosphate</text>
        <dbReference type="Rhea" id="RHEA:24898"/>
        <dbReference type="ChEBI" id="CHEBI:33019"/>
        <dbReference type="ChEBI" id="CHEBI:37565"/>
        <dbReference type="ChEBI" id="CHEBI:58805"/>
        <dbReference type="EC" id="2.7.7.65"/>
    </reaction>
</comment>
<dbReference type="GO" id="GO:0043709">
    <property type="term" value="P:cell adhesion involved in single-species biofilm formation"/>
    <property type="evidence" value="ECO:0007669"/>
    <property type="project" value="TreeGrafter"/>
</dbReference>
<evidence type="ECO:0000256" key="2">
    <source>
        <dbReference type="ARBA" id="ARBA00034247"/>
    </source>
</evidence>
<dbReference type="GO" id="GO:0052621">
    <property type="term" value="F:diguanylate cyclase activity"/>
    <property type="evidence" value="ECO:0007669"/>
    <property type="project" value="UniProtKB-EC"/>
</dbReference>
<dbReference type="PANTHER" id="PTHR45138">
    <property type="entry name" value="REGULATORY COMPONENTS OF SENSORY TRANSDUCTION SYSTEM"/>
    <property type="match status" value="1"/>
</dbReference>
<evidence type="ECO:0000259" key="4">
    <source>
        <dbReference type="PROSITE" id="PS50110"/>
    </source>
</evidence>
<keyword evidence="7" id="KW-1185">Reference proteome</keyword>
<evidence type="ECO:0000313" key="7">
    <source>
        <dbReference type="Proteomes" id="UP000238338"/>
    </source>
</evidence>
<evidence type="ECO:0000313" key="6">
    <source>
        <dbReference type="EMBL" id="PQV59288.1"/>
    </source>
</evidence>
<dbReference type="Proteomes" id="UP000238338">
    <property type="component" value="Unassembled WGS sequence"/>
</dbReference>
<dbReference type="FunFam" id="3.30.70.270:FF:000001">
    <property type="entry name" value="Diguanylate cyclase domain protein"/>
    <property type="match status" value="1"/>
</dbReference>
<name>A0A2S8SF25_9RHOB</name>
<dbReference type="SUPFAM" id="SSF52172">
    <property type="entry name" value="CheY-like"/>
    <property type="match status" value="2"/>
</dbReference>
<gene>
    <name evidence="6" type="ORF">LX70_01114</name>
</gene>
<comment type="caution">
    <text evidence="6">The sequence shown here is derived from an EMBL/GenBank/DDBJ whole genome shotgun (WGS) entry which is preliminary data.</text>
</comment>